<dbReference type="OrthoDB" id="2105912at2759"/>
<evidence type="ECO:0000256" key="1">
    <source>
        <dbReference type="ARBA" id="ARBA00004141"/>
    </source>
</evidence>
<feature type="compositionally biased region" description="Basic and acidic residues" evidence="2">
    <location>
        <begin position="1"/>
        <end position="18"/>
    </location>
</feature>
<dbReference type="Proteomes" id="UP000054279">
    <property type="component" value="Unassembled WGS sequence"/>
</dbReference>
<feature type="transmembrane region" description="Helical" evidence="3">
    <location>
        <begin position="251"/>
        <end position="278"/>
    </location>
</feature>
<dbReference type="SUPFAM" id="SSF103473">
    <property type="entry name" value="MFS general substrate transporter"/>
    <property type="match status" value="1"/>
</dbReference>
<protein>
    <submittedName>
        <fullName evidence="5">Unplaced genomic scaffold SPHSTscaffold_36, whole genome shotgun sequence</fullName>
    </submittedName>
</protein>
<evidence type="ECO:0000313" key="5">
    <source>
        <dbReference type="EMBL" id="KIJ45622.1"/>
    </source>
</evidence>
<name>A0A0C9VSW9_SPHS4</name>
<sequence>MSDENNRTSSAESKERPESTGTRSDTIDVPSKDFGFLPIPRGLRYYEGRPQKFGVILQIVFGFSSTFTVANLYYCQPLLITLAEAFGVSHAEVSRIPTLTQAGYAVGLLLVTPLGDLVRRRPLLLFLVLSSGSLSIALALTKSAVVFEVISFFIGILTVTPQVLIPLAADLAPPHRRAASISIVYAGLLLGILIARVLAGVIAQFSSWRNVYFMAVGVQYVILLLLYLVLPDFPAKSPEIGYFGILKSMAIFAVTEPILIQACLVSCAGSACFTNFWVTLTFLLGGPPYHYTDLEIGLYIG</sequence>
<dbReference type="Pfam" id="PF07690">
    <property type="entry name" value="MFS_1"/>
    <property type="match status" value="1"/>
</dbReference>
<feature type="transmembrane region" description="Helical" evidence="3">
    <location>
        <begin position="181"/>
        <end position="205"/>
    </location>
</feature>
<accession>A0A0C9VSW9</accession>
<dbReference type="PROSITE" id="PS50850">
    <property type="entry name" value="MFS"/>
    <property type="match status" value="1"/>
</dbReference>
<feature type="transmembrane region" description="Helical" evidence="3">
    <location>
        <begin position="211"/>
        <end position="230"/>
    </location>
</feature>
<feature type="region of interest" description="Disordered" evidence="2">
    <location>
        <begin position="1"/>
        <end position="29"/>
    </location>
</feature>
<feature type="transmembrane region" description="Helical" evidence="3">
    <location>
        <begin position="123"/>
        <end position="140"/>
    </location>
</feature>
<evidence type="ECO:0000256" key="3">
    <source>
        <dbReference type="SAM" id="Phobius"/>
    </source>
</evidence>
<dbReference type="Gene3D" id="1.20.1250.20">
    <property type="entry name" value="MFS general substrate transporter like domains"/>
    <property type="match status" value="1"/>
</dbReference>
<dbReference type="GO" id="GO:0016020">
    <property type="term" value="C:membrane"/>
    <property type="evidence" value="ECO:0007669"/>
    <property type="project" value="UniProtKB-SubCell"/>
</dbReference>
<dbReference type="AlphaFoldDB" id="A0A0C9VSW9"/>
<dbReference type="PANTHER" id="PTHR42910">
    <property type="entry name" value="TRANSPORTER SCO4007-RELATED"/>
    <property type="match status" value="1"/>
</dbReference>
<evidence type="ECO:0000259" key="4">
    <source>
        <dbReference type="PROSITE" id="PS50850"/>
    </source>
</evidence>
<dbReference type="HOGENOM" id="CLU_001265_23_3_1"/>
<evidence type="ECO:0000256" key="2">
    <source>
        <dbReference type="SAM" id="MobiDB-lite"/>
    </source>
</evidence>
<feature type="transmembrane region" description="Helical" evidence="3">
    <location>
        <begin position="53"/>
        <end position="74"/>
    </location>
</feature>
<evidence type="ECO:0000313" key="6">
    <source>
        <dbReference type="Proteomes" id="UP000054279"/>
    </source>
</evidence>
<gene>
    <name evidence="5" type="ORF">M422DRAFT_250931</name>
</gene>
<dbReference type="GO" id="GO:0022857">
    <property type="term" value="F:transmembrane transporter activity"/>
    <property type="evidence" value="ECO:0007669"/>
    <property type="project" value="InterPro"/>
</dbReference>
<feature type="transmembrane region" description="Helical" evidence="3">
    <location>
        <begin position="146"/>
        <end position="169"/>
    </location>
</feature>
<reference evidence="5 6" key="1">
    <citation type="submission" date="2014-06" db="EMBL/GenBank/DDBJ databases">
        <title>Evolutionary Origins and Diversification of the Mycorrhizal Mutualists.</title>
        <authorList>
            <consortium name="DOE Joint Genome Institute"/>
            <consortium name="Mycorrhizal Genomics Consortium"/>
            <person name="Kohler A."/>
            <person name="Kuo A."/>
            <person name="Nagy L.G."/>
            <person name="Floudas D."/>
            <person name="Copeland A."/>
            <person name="Barry K.W."/>
            <person name="Cichocki N."/>
            <person name="Veneault-Fourrey C."/>
            <person name="LaButti K."/>
            <person name="Lindquist E.A."/>
            <person name="Lipzen A."/>
            <person name="Lundell T."/>
            <person name="Morin E."/>
            <person name="Murat C."/>
            <person name="Riley R."/>
            <person name="Ohm R."/>
            <person name="Sun H."/>
            <person name="Tunlid A."/>
            <person name="Henrissat B."/>
            <person name="Grigoriev I.V."/>
            <person name="Hibbett D.S."/>
            <person name="Martin F."/>
        </authorList>
    </citation>
    <scope>NUCLEOTIDE SEQUENCE [LARGE SCALE GENOMIC DNA]</scope>
    <source>
        <strain evidence="5 6">SS14</strain>
    </source>
</reference>
<dbReference type="InterPro" id="IPR011701">
    <property type="entry name" value="MFS"/>
</dbReference>
<dbReference type="InterPro" id="IPR020846">
    <property type="entry name" value="MFS_dom"/>
</dbReference>
<keyword evidence="3" id="KW-1133">Transmembrane helix</keyword>
<keyword evidence="6" id="KW-1185">Reference proteome</keyword>
<keyword evidence="3" id="KW-0472">Membrane</keyword>
<proteinExistence type="predicted"/>
<dbReference type="InterPro" id="IPR036259">
    <property type="entry name" value="MFS_trans_sf"/>
</dbReference>
<keyword evidence="3" id="KW-0812">Transmembrane</keyword>
<organism evidence="5 6">
    <name type="scientific">Sphaerobolus stellatus (strain SS14)</name>
    <dbReference type="NCBI Taxonomy" id="990650"/>
    <lineage>
        <taxon>Eukaryota</taxon>
        <taxon>Fungi</taxon>
        <taxon>Dikarya</taxon>
        <taxon>Basidiomycota</taxon>
        <taxon>Agaricomycotina</taxon>
        <taxon>Agaricomycetes</taxon>
        <taxon>Phallomycetidae</taxon>
        <taxon>Geastrales</taxon>
        <taxon>Sphaerobolaceae</taxon>
        <taxon>Sphaerobolus</taxon>
    </lineage>
</organism>
<dbReference type="EMBL" id="KN837111">
    <property type="protein sequence ID" value="KIJ45622.1"/>
    <property type="molecule type" value="Genomic_DNA"/>
</dbReference>
<dbReference type="PANTHER" id="PTHR42910:SF1">
    <property type="entry name" value="MAJOR FACILITATOR SUPERFAMILY (MFS) PROFILE DOMAIN-CONTAINING PROTEIN"/>
    <property type="match status" value="1"/>
</dbReference>
<comment type="subcellular location">
    <subcellularLocation>
        <location evidence="1">Membrane</location>
        <topology evidence="1">Multi-pass membrane protein</topology>
    </subcellularLocation>
</comment>
<feature type="domain" description="Major facilitator superfamily (MFS) profile" evidence="4">
    <location>
        <begin position="54"/>
        <end position="301"/>
    </location>
</feature>